<comment type="caution">
    <text evidence="1">The sequence shown here is derived from an EMBL/GenBank/DDBJ whole genome shotgun (WGS) entry which is preliminary data.</text>
</comment>
<evidence type="ECO:0000313" key="2">
    <source>
        <dbReference type="Proteomes" id="UP000003323"/>
    </source>
</evidence>
<organism evidence="1 2">
    <name type="scientific">Bifidobacterium dentium ATCC 27679</name>
    <dbReference type="NCBI Taxonomy" id="871562"/>
    <lineage>
        <taxon>Bacteria</taxon>
        <taxon>Bacillati</taxon>
        <taxon>Actinomycetota</taxon>
        <taxon>Actinomycetes</taxon>
        <taxon>Bifidobacteriales</taxon>
        <taxon>Bifidobacteriaceae</taxon>
        <taxon>Bifidobacterium</taxon>
    </lineage>
</organism>
<dbReference type="Proteomes" id="UP000003323">
    <property type="component" value="Unassembled WGS sequence"/>
</dbReference>
<sequence length="53" mass="6071">MTMEKRLETITVDRIAQNMAGMDRHELRAHAGVALSTAYFTGYRHWAFSNVSQ</sequence>
<protein>
    <submittedName>
        <fullName evidence="1">Uncharacterized protein</fullName>
    </submittedName>
</protein>
<dbReference type="AlphaFoldDB" id="E0Q5Y7"/>
<evidence type="ECO:0000313" key="1">
    <source>
        <dbReference type="EMBL" id="EFM42061.1"/>
    </source>
</evidence>
<name>E0Q5Y7_9BIFI</name>
<reference evidence="1 2" key="1">
    <citation type="submission" date="2010-08" db="EMBL/GenBank/DDBJ databases">
        <authorList>
            <person name="Muzny D."/>
            <person name="Qin X."/>
            <person name="Deng J."/>
            <person name="Jiang H."/>
            <person name="Liu Y."/>
            <person name="Qu J."/>
            <person name="Song X.-Z."/>
            <person name="Zhang L."/>
            <person name="Thornton R."/>
            <person name="Coyle M."/>
            <person name="Francisco L."/>
            <person name="Jackson L."/>
            <person name="Javaid M."/>
            <person name="Korchina V."/>
            <person name="Kovar C."/>
            <person name="Mata R."/>
            <person name="Mathew T."/>
            <person name="Ngo R."/>
            <person name="Nguyen L."/>
            <person name="Nguyen N."/>
            <person name="Okwuonu G."/>
            <person name="Ongeri F."/>
            <person name="Pham C."/>
            <person name="Simmons D."/>
            <person name="Wilczek-Boney K."/>
            <person name="Hale W."/>
            <person name="Jakkamsetti A."/>
            <person name="Pham P."/>
            <person name="Ruth R."/>
            <person name="San Lucas F."/>
            <person name="Warren J."/>
            <person name="Zhang J."/>
            <person name="Zhao Z."/>
            <person name="Zhou C."/>
            <person name="Zhu D."/>
            <person name="Lee S."/>
            <person name="Bess C."/>
            <person name="Blankenburg K."/>
            <person name="Forbes L."/>
            <person name="Fu Q."/>
            <person name="Gubbala S."/>
            <person name="Hirani K."/>
            <person name="Jayaseelan J.C."/>
            <person name="Lara F."/>
            <person name="Munidasa M."/>
            <person name="Palculict T."/>
            <person name="Patil S."/>
            <person name="Pu L.-L."/>
            <person name="Saada N."/>
            <person name="Tang L."/>
            <person name="Weissenberger G."/>
            <person name="Zhu Y."/>
            <person name="Hemphill L."/>
            <person name="Shang Y."/>
            <person name="Youmans B."/>
            <person name="Ayvaz T."/>
            <person name="Ross M."/>
            <person name="Santibanez J."/>
            <person name="Aqrawi P."/>
            <person name="Gross S."/>
            <person name="Joshi V."/>
            <person name="Fowler G."/>
            <person name="Nazareth L."/>
            <person name="Reid J."/>
            <person name="Worley K."/>
            <person name="Petrosino J."/>
            <person name="Highlander S."/>
            <person name="Gibbs R."/>
        </authorList>
    </citation>
    <scope>NUCLEOTIDE SEQUENCE [LARGE SCALE GENOMIC DNA]</scope>
    <source>
        <strain evidence="1 2">ATCC 27679</strain>
    </source>
</reference>
<dbReference type="HOGENOM" id="CLU_3059000_0_0_11"/>
<proteinExistence type="predicted"/>
<dbReference type="RefSeq" id="WP_003841580.1">
    <property type="nucleotide sequence ID" value="NZ_GL405225.1"/>
</dbReference>
<gene>
    <name evidence="1" type="ORF">HMPREF0168_0544</name>
</gene>
<accession>E0Q5Y7</accession>
<dbReference type="EMBL" id="AEEQ01000007">
    <property type="protein sequence ID" value="EFM42061.1"/>
    <property type="molecule type" value="Genomic_DNA"/>
</dbReference>